<name>A0AAU9PDM2_9ASTR</name>
<proteinExistence type="inferred from homology"/>
<accession>A0AAU9PDM2</accession>
<feature type="repeat" description="PPR" evidence="3">
    <location>
        <begin position="463"/>
        <end position="497"/>
    </location>
</feature>
<feature type="repeat" description="PPR" evidence="3">
    <location>
        <begin position="320"/>
        <end position="354"/>
    </location>
</feature>
<dbReference type="InterPro" id="IPR002885">
    <property type="entry name" value="PPR_rpt"/>
</dbReference>
<protein>
    <recommendedName>
        <fullName evidence="6">Pentatricopeptide repeat-containing protein</fullName>
    </recommendedName>
</protein>
<dbReference type="PROSITE" id="PS51375">
    <property type="entry name" value="PPR"/>
    <property type="match status" value="7"/>
</dbReference>
<evidence type="ECO:0000313" key="4">
    <source>
        <dbReference type="EMBL" id="CAH1448279.1"/>
    </source>
</evidence>
<dbReference type="Gene3D" id="1.25.40.10">
    <property type="entry name" value="Tetratricopeptide repeat domain"/>
    <property type="match status" value="4"/>
</dbReference>
<comment type="similarity">
    <text evidence="1">Belongs to the PPR family. P subfamily.</text>
</comment>
<feature type="repeat" description="PPR" evidence="3">
    <location>
        <begin position="532"/>
        <end position="562"/>
    </location>
</feature>
<feature type="repeat" description="PPR" evidence="3">
    <location>
        <begin position="212"/>
        <end position="246"/>
    </location>
</feature>
<gene>
    <name evidence="4" type="ORF">LVIROSA_LOCUS33835</name>
</gene>
<dbReference type="PANTHER" id="PTHR46128:SF211">
    <property type="entry name" value="PENTACOTRIPEPTIDE-REPEAT REGION OF PRORP DOMAIN-CONTAINING PROTEIN"/>
    <property type="match status" value="1"/>
</dbReference>
<evidence type="ECO:0000256" key="2">
    <source>
        <dbReference type="ARBA" id="ARBA00022737"/>
    </source>
</evidence>
<keyword evidence="2" id="KW-0677">Repeat</keyword>
<dbReference type="Pfam" id="PF13041">
    <property type="entry name" value="PPR_2"/>
    <property type="match status" value="5"/>
</dbReference>
<feature type="repeat" description="PPR" evidence="3">
    <location>
        <begin position="566"/>
        <end position="600"/>
    </location>
</feature>
<dbReference type="Proteomes" id="UP001157418">
    <property type="component" value="Unassembled WGS sequence"/>
</dbReference>
<evidence type="ECO:0008006" key="6">
    <source>
        <dbReference type="Google" id="ProtNLM"/>
    </source>
</evidence>
<dbReference type="AlphaFoldDB" id="A0AAU9PDM2"/>
<sequence length="661" mass="75409">MFLKFLRSNLSARSVHFGKHFNLPNPEDIAFNSICVNLRQRKWKFLDQILSSDLTNSLVNRVVSEFRMSPELVLGFYKRVGLQTSFSPSLESVCILIHVMIRSRRYDDALVFMNNLLQTMCYSHLDVLEGLWDSYNPEISCPHVFDTLIRACTSFGDMNSAHEVIINLRMEKSFHVSVHAWNNFLNHLIKSNELNSFWKKYTEMISYGYTENIYTYNLVVYALCKEMRLYEAISIFYRMLKVGIHPNVVTFNMIINGACKISDIELGLKLYRKMGIMSMEYINPNSITFNCLINGYSKLGNMKSAESLKDEMTKMGIKPNLITYATLVNGYLRKGCKKDAFRLCSHMVDKGIAPNNVVYNSIIHWLFFEGDTTTASVFLSYMIKTNILFDKFTNSILVTGLSRNGYLNEALDYHKWLVGKNLVDKDLFLENTLVHYLLRSGNESTLKVKQVLDDMIARGLSLDSVTYGSMIDGFSKQGSISNAIRVYDDMIKEGKKPNLVIYNSIVDGLCKNLSVDLAKIMVDELKKLGLFDVVTLNSLLNGFCANWNINEALNLFFQMQEGNLVNEVTYNILVNFFCKIGSIQEGKEIMEMMMVDGVAPNSITYTILVTNAFKKSKVGCYSREEVIELHDDLMVKGVKPDGQTYDKIVGPLIGEESFEIS</sequence>
<feature type="repeat" description="PPR" evidence="3">
    <location>
        <begin position="247"/>
        <end position="281"/>
    </location>
</feature>
<evidence type="ECO:0000256" key="3">
    <source>
        <dbReference type="PROSITE-ProRule" id="PRU00708"/>
    </source>
</evidence>
<organism evidence="4 5">
    <name type="scientific">Lactuca virosa</name>
    <dbReference type="NCBI Taxonomy" id="75947"/>
    <lineage>
        <taxon>Eukaryota</taxon>
        <taxon>Viridiplantae</taxon>
        <taxon>Streptophyta</taxon>
        <taxon>Embryophyta</taxon>
        <taxon>Tracheophyta</taxon>
        <taxon>Spermatophyta</taxon>
        <taxon>Magnoliopsida</taxon>
        <taxon>eudicotyledons</taxon>
        <taxon>Gunneridae</taxon>
        <taxon>Pentapetalae</taxon>
        <taxon>asterids</taxon>
        <taxon>campanulids</taxon>
        <taxon>Asterales</taxon>
        <taxon>Asteraceae</taxon>
        <taxon>Cichorioideae</taxon>
        <taxon>Cichorieae</taxon>
        <taxon>Lactucinae</taxon>
        <taxon>Lactuca</taxon>
    </lineage>
</organism>
<reference evidence="4 5" key="1">
    <citation type="submission" date="2022-01" db="EMBL/GenBank/DDBJ databases">
        <authorList>
            <person name="Xiong W."/>
            <person name="Schranz E."/>
        </authorList>
    </citation>
    <scope>NUCLEOTIDE SEQUENCE [LARGE SCALE GENOMIC DNA]</scope>
</reference>
<dbReference type="NCBIfam" id="TIGR00756">
    <property type="entry name" value="PPR"/>
    <property type="match status" value="6"/>
</dbReference>
<dbReference type="EMBL" id="CAKMRJ010005634">
    <property type="protein sequence ID" value="CAH1448279.1"/>
    <property type="molecule type" value="Genomic_DNA"/>
</dbReference>
<evidence type="ECO:0000313" key="5">
    <source>
        <dbReference type="Proteomes" id="UP001157418"/>
    </source>
</evidence>
<dbReference type="InterPro" id="IPR011990">
    <property type="entry name" value="TPR-like_helical_dom_sf"/>
</dbReference>
<evidence type="ECO:0000256" key="1">
    <source>
        <dbReference type="ARBA" id="ARBA00007626"/>
    </source>
</evidence>
<comment type="caution">
    <text evidence="4">The sequence shown here is derived from an EMBL/GenBank/DDBJ whole genome shotgun (WGS) entry which is preliminary data.</text>
</comment>
<keyword evidence="5" id="KW-1185">Reference proteome</keyword>
<dbReference type="InterPro" id="IPR050872">
    <property type="entry name" value="PPR_P_subfamily"/>
</dbReference>
<dbReference type="PANTHER" id="PTHR46128">
    <property type="entry name" value="MITOCHONDRIAL GROUP I INTRON SPLICING FACTOR CCM1"/>
    <property type="match status" value="1"/>
</dbReference>
<feature type="repeat" description="PPR" evidence="3">
    <location>
        <begin position="285"/>
        <end position="319"/>
    </location>
</feature>